<dbReference type="EMBL" id="JAHUTJ010046129">
    <property type="protein sequence ID" value="MED6282392.1"/>
    <property type="molecule type" value="Genomic_DNA"/>
</dbReference>
<keyword evidence="1" id="KW-0812">Transmembrane</keyword>
<keyword evidence="1" id="KW-1133">Transmembrane helix</keyword>
<gene>
    <name evidence="2" type="ORF">CHARACLAT_031552</name>
</gene>
<organism evidence="2 3">
    <name type="scientific">Characodon lateralis</name>
    <dbReference type="NCBI Taxonomy" id="208331"/>
    <lineage>
        <taxon>Eukaryota</taxon>
        <taxon>Metazoa</taxon>
        <taxon>Chordata</taxon>
        <taxon>Craniata</taxon>
        <taxon>Vertebrata</taxon>
        <taxon>Euteleostomi</taxon>
        <taxon>Actinopterygii</taxon>
        <taxon>Neopterygii</taxon>
        <taxon>Teleostei</taxon>
        <taxon>Neoteleostei</taxon>
        <taxon>Acanthomorphata</taxon>
        <taxon>Ovalentaria</taxon>
        <taxon>Atherinomorphae</taxon>
        <taxon>Cyprinodontiformes</taxon>
        <taxon>Goodeidae</taxon>
        <taxon>Characodon</taxon>
    </lineage>
</organism>
<dbReference type="Proteomes" id="UP001352852">
    <property type="component" value="Unassembled WGS sequence"/>
</dbReference>
<keyword evidence="1" id="KW-0472">Membrane</keyword>
<proteinExistence type="predicted"/>
<sequence>MGGSRQADCTVVLRLLKKQWSSSSLVTLLVVSNLLTFCVFLLLAEPHLLLEYRHLPVHSPSPAVRRDDHYTQSLPGPDNLCLHRCTFYPHSQIQPKPLKSSLKLPDQTVLITLHYSGLK</sequence>
<comment type="caution">
    <text evidence="2">The sequence shown here is derived from an EMBL/GenBank/DDBJ whole genome shotgun (WGS) entry which is preliminary data.</text>
</comment>
<protein>
    <submittedName>
        <fullName evidence="2">Uncharacterized protein</fullName>
    </submittedName>
</protein>
<evidence type="ECO:0000313" key="3">
    <source>
        <dbReference type="Proteomes" id="UP001352852"/>
    </source>
</evidence>
<accession>A0ABU7E572</accession>
<keyword evidence="3" id="KW-1185">Reference proteome</keyword>
<evidence type="ECO:0000256" key="1">
    <source>
        <dbReference type="SAM" id="Phobius"/>
    </source>
</evidence>
<feature type="transmembrane region" description="Helical" evidence="1">
    <location>
        <begin position="20"/>
        <end position="44"/>
    </location>
</feature>
<reference evidence="2 3" key="1">
    <citation type="submission" date="2021-06" db="EMBL/GenBank/DDBJ databases">
        <authorList>
            <person name="Palmer J.M."/>
        </authorList>
    </citation>
    <scope>NUCLEOTIDE SEQUENCE [LARGE SCALE GENOMIC DNA]</scope>
    <source>
        <strain evidence="2 3">CL_MEX2019</strain>
        <tissue evidence="2">Muscle</tissue>
    </source>
</reference>
<evidence type="ECO:0000313" key="2">
    <source>
        <dbReference type="EMBL" id="MED6282392.1"/>
    </source>
</evidence>
<name>A0ABU7E572_9TELE</name>